<keyword evidence="1" id="KW-0812">Transmembrane</keyword>
<protein>
    <submittedName>
        <fullName evidence="3">Uncharacterized protein</fullName>
    </submittedName>
</protein>
<dbReference type="STRING" id="71717.A0A4Y7TMC0"/>
<dbReference type="Proteomes" id="UP000298030">
    <property type="component" value="Unassembled WGS sequence"/>
</dbReference>
<keyword evidence="2" id="KW-0732">Signal</keyword>
<feature type="transmembrane region" description="Helical" evidence="1">
    <location>
        <begin position="367"/>
        <end position="392"/>
    </location>
</feature>
<proteinExistence type="predicted"/>
<dbReference type="AlphaFoldDB" id="A0A4Y7TMC0"/>
<accession>A0A4Y7TMC0</accession>
<feature type="transmembrane region" description="Helical" evidence="1">
    <location>
        <begin position="205"/>
        <end position="223"/>
    </location>
</feature>
<keyword evidence="1" id="KW-1133">Transmembrane helix</keyword>
<reference evidence="3 4" key="1">
    <citation type="journal article" date="2019" name="Nat. Ecol. Evol.">
        <title>Megaphylogeny resolves global patterns of mushroom evolution.</title>
        <authorList>
            <person name="Varga T."/>
            <person name="Krizsan K."/>
            <person name="Foldi C."/>
            <person name="Dima B."/>
            <person name="Sanchez-Garcia M."/>
            <person name="Sanchez-Ramirez S."/>
            <person name="Szollosi G.J."/>
            <person name="Szarkandi J.G."/>
            <person name="Papp V."/>
            <person name="Albert L."/>
            <person name="Andreopoulos W."/>
            <person name="Angelini C."/>
            <person name="Antonin V."/>
            <person name="Barry K.W."/>
            <person name="Bougher N.L."/>
            <person name="Buchanan P."/>
            <person name="Buyck B."/>
            <person name="Bense V."/>
            <person name="Catcheside P."/>
            <person name="Chovatia M."/>
            <person name="Cooper J."/>
            <person name="Damon W."/>
            <person name="Desjardin D."/>
            <person name="Finy P."/>
            <person name="Geml J."/>
            <person name="Haridas S."/>
            <person name="Hughes K."/>
            <person name="Justo A."/>
            <person name="Karasinski D."/>
            <person name="Kautmanova I."/>
            <person name="Kiss B."/>
            <person name="Kocsube S."/>
            <person name="Kotiranta H."/>
            <person name="LaButti K.M."/>
            <person name="Lechner B.E."/>
            <person name="Liimatainen K."/>
            <person name="Lipzen A."/>
            <person name="Lukacs Z."/>
            <person name="Mihaltcheva S."/>
            <person name="Morgado L.N."/>
            <person name="Niskanen T."/>
            <person name="Noordeloos M.E."/>
            <person name="Ohm R.A."/>
            <person name="Ortiz-Santana B."/>
            <person name="Ovrebo C."/>
            <person name="Racz N."/>
            <person name="Riley R."/>
            <person name="Savchenko A."/>
            <person name="Shiryaev A."/>
            <person name="Soop K."/>
            <person name="Spirin V."/>
            <person name="Szebenyi C."/>
            <person name="Tomsovsky M."/>
            <person name="Tulloss R.E."/>
            <person name="Uehling J."/>
            <person name="Grigoriev I.V."/>
            <person name="Vagvolgyi C."/>
            <person name="Papp T."/>
            <person name="Martin F.M."/>
            <person name="Miettinen O."/>
            <person name="Hibbett D.S."/>
            <person name="Nagy L.G."/>
        </authorList>
    </citation>
    <scope>NUCLEOTIDE SEQUENCE [LARGE SCALE GENOMIC DNA]</scope>
    <source>
        <strain evidence="3 4">FP101781</strain>
    </source>
</reference>
<sequence>MPAFRRPALAFLLSSCASLVAAQTTDAGLRSDEFPACERSVVKIVWSCLAVIFACTWVSVHPNVPGDRETAFDVVWRKLSIMVDALLAPELVLFWAMRQWIGSRELAARYKDQGWTKTHGFFLLMGGFVLEEPGEGRTLSLLHPQRFHQLLVDGQIDFPELLAADLEDHSKADWLAKLVVILQVTWFIIQCIARGAGSDPDLTELEVVTLAFATLNAAMYFFWWNKPLDVKRSIPIKHKVGIRCPNESCKLKAKDQVDIAREAAVSFEPILPVEHAMDVLRVWTVVDKINKIPLISLFSKPITSLVWCQDHMLSQEATRVPTFYAPTLRDPMGGALSMVVISVAGVCFGAVHFIGWNIEAPTKIEQYTWRVSTVAITTTFFVNIFNTSILVYKLHRQRTRPSFGRSGWVATLIKVAELTLGCIEILTVPFYIMGRVCLFGLAFATLRRLPAGAQKEIAWTSYLPHI</sequence>
<feature type="chain" id="PRO_5021340516" evidence="2">
    <location>
        <begin position="23"/>
        <end position="466"/>
    </location>
</feature>
<evidence type="ECO:0000256" key="1">
    <source>
        <dbReference type="SAM" id="Phobius"/>
    </source>
</evidence>
<organism evidence="3 4">
    <name type="scientific">Coprinellus micaceus</name>
    <name type="common">Glistening ink-cap mushroom</name>
    <name type="synonym">Coprinus micaceus</name>
    <dbReference type="NCBI Taxonomy" id="71717"/>
    <lineage>
        <taxon>Eukaryota</taxon>
        <taxon>Fungi</taxon>
        <taxon>Dikarya</taxon>
        <taxon>Basidiomycota</taxon>
        <taxon>Agaricomycotina</taxon>
        <taxon>Agaricomycetes</taxon>
        <taxon>Agaricomycetidae</taxon>
        <taxon>Agaricales</taxon>
        <taxon>Agaricineae</taxon>
        <taxon>Psathyrellaceae</taxon>
        <taxon>Coprinellus</taxon>
    </lineage>
</organism>
<keyword evidence="1" id="KW-0472">Membrane</keyword>
<dbReference type="EMBL" id="QPFP01000007">
    <property type="protein sequence ID" value="TEB35333.1"/>
    <property type="molecule type" value="Genomic_DNA"/>
</dbReference>
<dbReference type="PANTHER" id="PTHR35043">
    <property type="entry name" value="TRANSCRIPTION FACTOR DOMAIN-CONTAINING PROTEIN"/>
    <property type="match status" value="1"/>
</dbReference>
<feature type="signal peptide" evidence="2">
    <location>
        <begin position="1"/>
        <end position="22"/>
    </location>
</feature>
<dbReference type="OrthoDB" id="9451547at2759"/>
<name>A0A4Y7TMC0_COPMI</name>
<evidence type="ECO:0000313" key="4">
    <source>
        <dbReference type="Proteomes" id="UP000298030"/>
    </source>
</evidence>
<evidence type="ECO:0000313" key="3">
    <source>
        <dbReference type="EMBL" id="TEB35333.1"/>
    </source>
</evidence>
<feature type="transmembrane region" description="Helical" evidence="1">
    <location>
        <begin position="335"/>
        <end position="355"/>
    </location>
</feature>
<dbReference type="PANTHER" id="PTHR35043:SF7">
    <property type="entry name" value="TRANSCRIPTION FACTOR DOMAIN-CONTAINING PROTEIN"/>
    <property type="match status" value="1"/>
</dbReference>
<comment type="caution">
    <text evidence="3">The sequence shown here is derived from an EMBL/GenBank/DDBJ whole genome shotgun (WGS) entry which is preliminary data.</text>
</comment>
<evidence type="ECO:0000256" key="2">
    <source>
        <dbReference type="SAM" id="SignalP"/>
    </source>
</evidence>
<feature type="transmembrane region" description="Helical" evidence="1">
    <location>
        <begin position="174"/>
        <end position="193"/>
    </location>
</feature>
<keyword evidence="4" id="KW-1185">Reference proteome</keyword>
<gene>
    <name evidence="3" type="ORF">FA13DRAFT_1811056</name>
</gene>